<gene>
    <name evidence="9" type="ORF">WMO29_12500</name>
</gene>
<dbReference type="EMBL" id="JBBMFE010000012">
    <property type="protein sequence ID" value="MEQ2473299.1"/>
    <property type="molecule type" value="Genomic_DNA"/>
</dbReference>
<keyword evidence="6" id="KW-0119">Carbohydrate metabolism</keyword>
<dbReference type="GO" id="GO:0016301">
    <property type="term" value="F:kinase activity"/>
    <property type="evidence" value="ECO:0007669"/>
    <property type="project" value="UniProtKB-KW"/>
</dbReference>
<keyword evidence="10" id="KW-1185">Reference proteome</keyword>
<evidence type="ECO:0000313" key="9">
    <source>
        <dbReference type="EMBL" id="MEQ2473299.1"/>
    </source>
</evidence>
<keyword evidence="5" id="KW-0067">ATP-binding</keyword>
<evidence type="ECO:0000256" key="2">
    <source>
        <dbReference type="ARBA" id="ARBA00022679"/>
    </source>
</evidence>
<evidence type="ECO:0000256" key="1">
    <source>
        <dbReference type="ARBA" id="ARBA00005715"/>
    </source>
</evidence>
<name>A0ABV1FJQ2_9FIRM</name>
<evidence type="ECO:0000256" key="3">
    <source>
        <dbReference type="ARBA" id="ARBA00022741"/>
    </source>
</evidence>
<dbReference type="InterPro" id="IPR031475">
    <property type="entry name" value="NBD_C"/>
</dbReference>
<evidence type="ECO:0000259" key="7">
    <source>
        <dbReference type="Pfam" id="PF07005"/>
    </source>
</evidence>
<evidence type="ECO:0000313" key="10">
    <source>
        <dbReference type="Proteomes" id="UP001438008"/>
    </source>
</evidence>
<keyword evidence="4 9" id="KW-0418">Kinase</keyword>
<dbReference type="InterPro" id="IPR042213">
    <property type="entry name" value="NBD_C_sf"/>
</dbReference>
<keyword evidence="2" id="KW-0808">Transferase</keyword>
<evidence type="ECO:0000256" key="5">
    <source>
        <dbReference type="ARBA" id="ARBA00022840"/>
    </source>
</evidence>
<evidence type="ECO:0000256" key="6">
    <source>
        <dbReference type="ARBA" id="ARBA00023277"/>
    </source>
</evidence>
<dbReference type="Pfam" id="PF07005">
    <property type="entry name" value="SBD_N"/>
    <property type="match status" value="1"/>
</dbReference>
<evidence type="ECO:0000259" key="8">
    <source>
        <dbReference type="Pfam" id="PF17042"/>
    </source>
</evidence>
<dbReference type="Gene3D" id="3.40.980.20">
    <property type="entry name" value="Four-carbon acid sugar kinase, nucleotide binding domain"/>
    <property type="match status" value="1"/>
</dbReference>
<sequence>MMTPYLPKHKLVVLDDDPTGVQTVHDIYVYTDWSLENIRAGFTGSEPLFYILTNSRSFTAEQTKEVHTQIAERVWQVSQETGIPFLLISRSDSTLRGHYPLETETLRQTLEALGAPHFDGEILCPFFLEGGRLTMDNIHYVKSGEQLIPAAETEFAKDPTFGYTSSDLRHYIEEKTAGQYPADSVLCVSLDLLRSKDIASIRELLLRAEHFCKIVINATEYSDLIPFCQALAAAINSGKHYMLRSAASIVKVLGGVSSQPLLSREAMLGTHTGAGLVVVGSHTQKSTSQLQELLKLSAFEDIPFHSELVLEGNDRFQQEIIRTRSACENALKEGKNVVIYTGRSLIAQEDDTPESALLRSVRISDGLQSIVKHLKVTPAFLIAKGGITSSDIATKALCVKRAFVMGQVKPGIPVWKTDAESLFPGIPYIIFPGNVGETSTLREIAEILTADS</sequence>
<comment type="caution">
    <text evidence="9">The sequence shown here is derived from an EMBL/GenBank/DDBJ whole genome shotgun (WGS) entry which is preliminary data.</text>
</comment>
<dbReference type="Proteomes" id="UP001438008">
    <property type="component" value="Unassembled WGS sequence"/>
</dbReference>
<reference evidence="9 10" key="1">
    <citation type="submission" date="2024-03" db="EMBL/GenBank/DDBJ databases">
        <title>Human intestinal bacterial collection.</title>
        <authorList>
            <person name="Pauvert C."/>
            <person name="Hitch T.C.A."/>
            <person name="Clavel T."/>
        </authorList>
    </citation>
    <scope>NUCLEOTIDE SEQUENCE [LARGE SCALE GENOMIC DNA]</scope>
    <source>
        <strain evidence="9 10">CLA-AA-H132</strain>
    </source>
</reference>
<keyword evidence="3" id="KW-0547">Nucleotide-binding</keyword>
<organism evidence="9 10">
    <name type="scientific">Laedolimicola intestinihominis</name>
    <dbReference type="NCBI Taxonomy" id="3133166"/>
    <lineage>
        <taxon>Bacteria</taxon>
        <taxon>Bacillati</taxon>
        <taxon>Bacillota</taxon>
        <taxon>Clostridia</taxon>
        <taxon>Lachnospirales</taxon>
        <taxon>Lachnospiraceae</taxon>
        <taxon>Laedolimicola</taxon>
    </lineage>
</organism>
<feature type="domain" description="Four-carbon acid sugar kinase nucleotide binding" evidence="8">
    <location>
        <begin position="276"/>
        <end position="441"/>
    </location>
</feature>
<feature type="domain" description="Four-carbon acid sugar kinase N-terminal" evidence="7">
    <location>
        <begin position="11"/>
        <end position="252"/>
    </location>
</feature>
<comment type="similarity">
    <text evidence="1">Belongs to the four-carbon acid sugar kinase family.</text>
</comment>
<dbReference type="Gene3D" id="3.40.50.10840">
    <property type="entry name" value="Putative sugar-binding, N-terminal domain"/>
    <property type="match status" value="1"/>
</dbReference>
<dbReference type="InterPro" id="IPR010737">
    <property type="entry name" value="4-carb_acid_sugar_kinase_N"/>
</dbReference>
<accession>A0ABV1FJQ2</accession>
<evidence type="ECO:0000256" key="4">
    <source>
        <dbReference type="ARBA" id="ARBA00022777"/>
    </source>
</evidence>
<protein>
    <submittedName>
        <fullName evidence="9">Four-carbon acid sugar kinase family protein</fullName>
    </submittedName>
</protein>
<dbReference type="Pfam" id="PF17042">
    <property type="entry name" value="NBD_C"/>
    <property type="match status" value="1"/>
</dbReference>
<proteinExistence type="inferred from homology"/>
<dbReference type="InterPro" id="IPR037051">
    <property type="entry name" value="4-carb_acid_sugar_kinase_N_sf"/>
</dbReference>
<dbReference type="RefSeq" id="WP_349165023.1">
    <property type="nucleotide sequence ID" value="NZ_JBBMFE010000012.1"/>
</dbReference>
<dbReference type="SUPFAM" id="SSF142764">
    <property type="entry name" value="YgbK-like"/>
    <property type="match status" value="1"/>
</dbReference>